<gene>
    <name evidence="6" type="ORF">IGS68_07135</name>
</gene>
<dbReference type="InterPro" id="IPR005119">
    <property type="entry name" value="LysR_subst-bd"/>
</dbReference>
<keyword evidence="3" id="KW-0238">DNA-binding</keyword>
<sequence>MPPRHDPSPPTLDIDLLRAFLTVAETGSFTRTGEILGRTQSAVSVQIKRLEDQIGARLCDRSGRYVVPTEAGEHLLTYARRILAINDEAVGRLVAPPIGGTVRLGTAEEFAAQFLSDILGEFARCFPTVTTEITVDASAVLQSGVEAGLFDLVLVKHVPDESPGRTVWREPLHWVARADWNCGADGLVPLAVSPAPCLYRRFMLSALGQVGRSWEIRCTSAAVSALQAAVLAGLGVTALARSTILPGMRVLTPDEGYPALPDSAIALVTRSGTPTPAADRLARFILDRMAIPHMAGIRAHKRQ</sequence>
<dbReference type="InterPro" id="IPR000847">
    <property type="entry name" value="LysR_HTH_N"/>
</dbReference>
<dbReference type="Gene3D" id="1.10.10.10">
    <property type="entry name" value="Winged helix-like DNA-binding domain superfamily/Winged helix DNA-binding domain"/>
    <property type="match status" value="1"/>
</dbReference>
<dbReference type="PANTHER" id="PTHR30579">
    <property type="entry name" value="TRANSCRIPTIONAL REGULATOR"/>
    <property type="match status" value="1"/>
</dbReference>
<evidence type="ECO:0000256" key="3">
    <source>
        <dbReference type="ARBA" id="ARBA00023125"/>
    </source>
</evidence>
<keyword evidence="2" id="KW-0805">Transcription regulation</keyword>
<dbReference type="RefSeq" id="WP_201078436.1">
    <property type="nucleotide sequence ID" value="NZ_CP067420.1"/>
</dbReference>
<accession>A0ABX7B9D9</accession>
<proteinExistence type="inferred from homology"/>
<keyword evidence="7" id="KW-1185">Reference proteome</keyword>
<name>A0ABX7B9D9_9PROT</name>
<dbReference type="InterPro" id="IPR050176">
    <property type="entry name" value="LTTR"/>
</dbReference>
<evidence type="ECO:0000313" key="6">
    <source>
        <dbReference type="EMBL" id="QQP90984.1"/>
    </source>
</evidence>
<dbReference type="InterPro" id="IPR036388">
    <property type="entry name" value="WH-like_DNA-bd_sf"/>
</dbReference>
<dbReference type="Proteomes" id="UP000595197">
    <property type="component" value="Chromosome"/>
</dbReference>
<evidence type="ECO:0000256" key="1">
    <source>
        <dbReference type="ARBA" id="ARBA00009437"/>
    </source>
</evidence>
<dbReference type="SUPFAM" id="SSF53850">
    <property type="entry name" value="Periplasmic binding protein-like II"/>
    <property type="match status" value="1"/>
</dbReference>
<evidence type="ECO:0000256" key="2">
    <source>
        <dbReference type="ARBA" id="ARBA00023015"/>
    </source>
</evidence>
<evidence type="ECO:0000259" key="5">
    <source>
        <dbReference type="PROSITE" id="PS50931"/>
    </source>
</evidence>
<evidence type="ECO:0000256" key="4">
    <source>
        <dbReference type="ARBA" id="ARBA00023163"/>
    </source>
</evidence>
<dbReference type="PANTHER" id="PTHR30579:SF7">
    <property type="entry name" value="HTH-TYPE TRANSCRIPTIONAL REGULATOR LRHA-RELATED"/>
    <property type="match status" value="1"/>
</dbReference>
<comment type="similarity">
    <text evidence="1">Belongs to the LysR transcriptional regulatory family.</text>
</comment>
<dbReference type="Pfam" id="PF00126">
    <property type="entry name" value="HTH_1"/>
    <property type="match status" value="1"/>
</dbReference>
<dbReference type="EMBL" id="CP067420">
    <property type="protein sequence ID" value="QQP90984.1"/>
    <property type="molecule type" value="Genomic_DNA"/>
</dbReference>
<organism evidence="6 7">
    <name type="scientific">Skermanella cutis</name>
    <dbReference type="NCBI Taxonomy" id="2775420"/>
    <lineage>
        <taxon>Bacteria</taxon>
        <taxon>Pseudomonadati</taxon>
        <taxon>Pseudomonadota</taxon>
        <taxon>Alphaproteobacteria</taxon>
        <taxon>Rhodospirillales</taxon>
        <taxon>Azospirillaceae</taxon>
        <taxon>Skermanella</taxon>
    </lineage>
</organism>
<dbReference type="PRINTS" id="PR00039">
    <property type="entry name" value="HTHLYSR"/>
</dbReference>
<dbReference type="Pfam" id="PF03466">
    <property type="entry name" value="LysR_substrate"/>
    <property type="match status" value="1"/>
</dbReference>
<feature type="domain" description="HTH lysR-type" evidence="5">
    <location>
        <begin position="12"/>
        <end position="69"/>
    </location>
</feature>
<evidence type="ECO:0000313" key="7">
    <source>
        <dbReference type="Proteomes" id="UP000595197"/>
    </source>
</evidence>
<keyword evidence="4" id="KW-0804">Transcription</keyword>
<reference evidence="6" key="1">
    <citation type="submission" date="2021-02" db="EMBL/GenBank/DDBJ databases">
        <title>Skermanella TT6 skin isolate.</title>
        <authorList>
            <person name="Lee K."/>
            <person name="Ganzorig M."/>
        </authorList>
    </citation>
    <scope>NUCLEOTIDE SEQUENCE</scope>
    <source>
        <strain evidence="6">TT6</strain>
    </source>
</reference>
<dbReference type="Gene3D" id="3.40.190.10">
    <property type="entry name" value="Periplasmic binding protein-like II"/>
    <property type="match status" value="2"/>
</dbReference>
<dbReference type="InterPro" id="IPR036390">
    <property type="entry name" value="WH_DNA-bd_sf"/>
</dbReference>
<dbReference type="SUPFAM" id="SSF46785">
    <property type="entry name" value="Winged helix' DNA-binding domain"/>
    <property type="match status" value="1"/>
</dbReference>
<protein>
    <submittedName>
        <fullName evidence="6">LysR family transcriptional regulator</fullName>
    </submittedName>
</protein>
<dbReference type="PROSITE" id="PS50931">
    <property type="entry name" value="HTH_LYSR"/>
    <property type="match status" value="1"/>
</dbReference>